<name>A0A418D6P2_APHAT</name>
<dbReference type="EMBL" id="QUTG01003783">
    <property type="protein sequence ID" value="RHY90321.1"/>
    <property type="molecule type" value="Genomic_DNA"/>
</dbReference>
<dbReference type="PROSITE" id="PS50222">
    <property type="entry name" value="EF_HAND_2"/>
    <property type="match status" value="1"/>
</dbReference>
<dbReference type="VEuPathDB" id="FungiDB:H257_14988"/>
<reference evidence="3 4" key="1">
    <citation type="submission" date="2018-08" db="EMBL/GenBank/DDBJ databases">
        <title>Aphanomyces genome sequencing and annotation.</title>
        <authorList>
            <person name="Minardi D."/>
            <person name="Oidtmann B."/>
            <person name="Van Der Giezen M."/>
            <person name="Studholme D.J."/>
        </authorList>
    </citation>
    <scope>NUCLEOTIDE SEQUENCE [LARGE SCALE GENOMIC DNA]</scope>
    <source>
        <strain evidence="3 4">Sv</strain>
    </source>
</reference>
<organism evidence="3 4">
    <name type="scientific">Aphanomyces astaci</name>
    <name type="common">Crayfish plague agent</name>
    <dbReference type="NCBI Taxonomy" id="112090"/>
    <lineage>
        <taxon>Eukaryota</taxon>
        <taxon>Sar</taxon>
        <taxon>Stramenopiles</taxon>
        <taxon>Oomycota</taxon>
        <taxon>Saprolegniomycetes</taxon>
        <taxon>Saprolegniales</taxon>
        <taxon>Verrucalvaceae</taxon>
        <taxon>Aphanomyces</taxon>
    </lineage>
</organism>
<evidence type="ECO:0000313" key="4">
    <source>
        <dbReference type="Proteomes" id="UP000285712"/>
    </source>
</evidence>
<evidence type="ECO:0000256" key="1">
    <source>
        <dbReference type="SAM" id="MobiDB-lite"/>
    </source>
</evidence>
<proteinExistence type="predicted"/>
<dbReference type="SUPFAM" id="SSF47473">
    <property type="entry name" value="EF-hand"/>
    <property type="match status" value="1"/>
</dbReference>
<dbReference type="AlphaFoldDB" id="A0A418D6P2"/>
<dbReference type="InterPro" id="IPR002048">
    <property type="entry name" value="EF_hand_dom"/>
</dbReference>
<feature type="domain" description="EF-hand" evidence="2">
    <location>
        <begin position="87"/>
        <end position="122"/>
    </location>
</feature>
<sequence length="271" mass="29826">MGQDLSKQANRLSIAAVSHITQCRSLDRDDLLELRAAFEAAVKPTPDNVKKVRQSPAPSSSSKERLEPNLSRDDFNIAVDRANLYASDRAILDRLFTMMDKTGDDVINGREFLVGVAPLVKGNLTSKLACTTSIMRIMLSYYLFQTNLLKYITIEVDAKGFRFLVTTMTTVASYFGDPPMTKKDVAALTADVFGAADTIEYTILVAAPYDRVVQKSPCKVLRLVHALLSLEHGNATGDGLVKILVALEVEFPSVDGQERRVGGGRRVDELR</sequence>
<feature type="region of interest" description="Disordered" evidence="1">
    <location>
        <begin position="46"/>
        <end position="67"/>
    </location>
</feature>
<comment type="caution">
    <text evidence="3">The sequence shown here is derived from an EMBL/GenBank/DDBJ whole genome shotgun (WGS) entry which is preliminary data.</text>
</comment>
<dbReference type="Gene3D" id="1.10.238.10">
    <property type="entry name" value="EF-hand"/>
    <property type="match status" value="1"/>
</dbReference>
<evidence type="ECO:0000259" key="2">
    <source>
        <dbReference type="PROSITE" id="PS50222"/>
    </source>
</evidence>
<protein>
    <recommendedName>
        <fullName evidence="2">EF-hand domain-containing protein</fullName>
    </recommendedName>
</protein>
<evidence type="ECO:0000313" key="3">
    <source>
        <dbReference type="EMBL" id="RHY90321.1"/>
    </source>
</evidence>
<dbReference type="InterPro" id="IPR011992">
    <property type="entry name" value="EF-hand-dom_pair"/>
</dbReference>
<accession>A0A418D6P2</accession>
<dbReference type="Proteomes" id="UP000285712">
    <property type="component" value="Unassembled WGS sequence"/>
</dbReference>
<gene>
    <name evidence="3" type="ORF">DYB35_006417</name>
</gene>
<dbReference type="GO" id="GO:0005509">
    <property type="term" value="F:calcium ion binding"/>
    <property type="evidence" value="ECO:0007669"/>
    <property type="project" value="InterPro"/>
</dbReference>